<evidence type="ECO:0000256" key="5">
    <source>
        <dbReference type="PIRSR" id="PIRSR602403-1"/>
    </source>
</evidence>
<dbReference type="Gene3D" id="1.10.630.10">
    <property type="entry name" value="Cytochrome P450"/>
    <property type="match status" value="1"/>
</dbReference>
<keyword evidence="8" id="KW-1185">Reference proteome</keyword>
<accession>A0A6A6DI53</accession>
<dbReference type="InterPro" id="IPR017972">
    <property type="entry name" value="Cyt_P450_CS"/>
</dbReference>
<dbReference type="PRINTS" id="PR00465">
    <property type="entry name" value="EP450IV"/>
</dbReference>
<dbReference type="CDD" id="cd11060">
    <property type="entry name" value="CYP57A1-like"/>
    <property type="match status" value="1"/>
</dbReference>
<feature type="binding site" description="axial binding residue" evidence="5">
    <location>
        <position position="451"/>
    </location>
    <ligand>
        <name>heme</name>
        <dbReference type="ChEBI" id="CHEBI:30413"/>
    </ligand>
    <ligandPart>
        <name>Fe</name>
        <dbReference type="ChEBI" id="CHEBI:18248"/>
    </ligandPart>
</feature>
<dbReference type="AlphaFoldDB" id="A0A6A6DI53"/>
<evidence type="ECO:0000256" key="1">
    <source>
        <dbReference type="ARBA" id="ARBA00001971"/>
    </source>
</evidence>
<dbReference type="GO" id="GO:0016705">
    <property type="term" value="F:oxidoreductase activity, acting on paired donors, with incorporation or reduction of molecular oxygen"/>
    <property type="evidence" value="ECO:0007669"/>
    <property type="project" value="InterPro"/>
</dbReference>
<dbReference type="PRINTS" id="PR00385">
    <property type="entry name" value="P450"/>
</dbReference>
<protein>
    <submittedName>
        <fullName evidence="7">Cytochrome P450</fullName>
    </submittedName>
</protein>
<dbReference type="GO" id="GO:0004497">
    <property type="term" value="F:monooxygenase activity"/>
    <property type="evidence" value="ECO:0007669"/>
    <property type="project" value="UniProtKB-KW"/>
</dbReference>
<evidence type="ECO:0000256" key="2">
    <source>
        <dbReference type="ARBA" id="ARBA00010617"/>
    </source>
</evidence>
<evidence type="ECO:0000256" key="3">
    <source>
        <dbReference type="ARBA" id="ARBA00022723"/>
    </source>
</evidence>
<dbReference type="OrthoDB" id="3934656at2759"/>
<proteinExistence type="inferred from homology"/>
<reference evidence="7" key="1">
    <citation type="journal article" date="2020" name="Stud. Mycol.">
        <title>101 Dothideomycetes genomes: a test case for predicting lifestyles and emergence of pathogens.</title>
        <authorList>
            <person name="Haridas S."/>
            <person name="Albert R."/>
            <person name="Binder M."/>
            <person name="Bloem J."/>
            <person name="Labutti K."/>
            <person name="Salamov A."/>
            <person name="Andreopoulos B."/>
            <person name="Baker S."/>
            <person name="Barry K."/>
            <person name="Bills G."/>
            <person name="Bluhm B."/>
            <person name="Cannon C."/>
            <person name="Castanera R."/>
            <person name="Culley D."/>
            <person name="Daum C."/>
            <person name="Ezra D."/>
            <person name="Gonzalez J."/>
            <person name="Henrissat B."/>
            <person name="Kuo A."/>
            <person name="Liang C."/>
            <person name="Lipzen A."/>
            <person name="Lutzoni F."/>
            <person name="Magnuson J."/>
            <person name="Mondo S."/>
            <person name="Nolan M."/>
            <person name="Ohm R."/>
            <person name="Pangilinan J."/>
            <person name="Park H.-J."/>
            <person name="Ramirez L."/>
            <person name="Alfaro M."/>
            <person name="Sun H."/>
            <person name="Tritt A."/>
            <person name="Yoshinaga Y."/>
            <person name="Zwiers L.-H."/>
            <person name="Turgeon B."/>
            <person name="Goodwin S."/>
            <person name="Spatafora J."/>
            <person name="Crous P."/>
            <person name="Grigoriev I."/>
        </authorList>
    </citation>
    <scope>NUCLEOTIDE SEQUENCE</scope>
    <source>
        <strain evidence="7">CBS 207.26</strain>
    </source>
</reference>
<evidence type="ECO:0000256" key="4">
    <source>
        <dbReference type="ARBA" id="ARBA00023004"/>
    </source>
</evidence>
<dbReference type="GO" id="GO:0005506">
    <property type="term" value="F:iron ion binding"/>
    <property type="evidence" value="ECO:0007669"/>
    <property type="project" value="InterPro"/>
</dbReference>
<keyword evidence="5 6" id="KW-0349">Heme</keyword>
<dbReference type="InterPro" id="IPR036396">
    <property type="entry name" value="Cyt_P450_sf"/>
</dbReference>
<dbReference type="InterPro" id="IPR002403">
    <property type="entry name" value="Cyt_P450_E_grp-IV"/>
</dbReference>
<dbReference type="GO" id="GO:0020037">
    <property type="term" value="F:heme binding"/>
    <property type="evidence" value="ECO:0007669"/>
    <property type="project" value="InterPro"/>
</dbReference>
<dbReference type="EMBL" id="ML994669">
    <property type="protein sequence ID" value="KAF2179171.1"/>
    <property type="molecule type" value="Genomic_DNA"/>
</dbReference>
<evidence type="ECO:0000313" key="7">
    <source>
        <dbReference type="EMBL" id="KAF2179171.1"/>
    </source>
</evidence>
<dbReference type="Pfam" id="PF00067">
    <property type="entry name" value="p450"/>
    <property type="match status" value="1"/>
</dbReference>
<dbReference type="InterPro" id="IPR001128">
    <property type="entry name" value="Cyt_P450"/>
</dbReference>
<dbReference type="PANTHER" id="PTHR24305">
    <property type="entry name" value="CYTOCHROME P450"/>
    <property type="match status" value="1"/>
</dbReference>
<keyword evidence="3 5" id="KW-0479">Metal-binding</keyword>
<dbReference type="PANTHER" id="PTHR24305:SF166">
    <property type="entry name" value="CYTOCHROME P450 12A4, MITOCHONDRIAL-RELATED"/>
    <property type="match status" value="1"/>
</dbReference>
<dbReference type="Proteomes" id="UP000800200">
    <property type="component" value="Unassembled WGS sequence"/>
</dbReference>
<organism evidence="7 8">
    <name type="scientific">Zopfia rhizophila CBS 207.26</name>
    <dbReference type="NCBI Taxonomy" id="1314779"/>
    <lineage>
        <taxon>Eukaryota</taxon>
        <taxon>Fungi</taxon>
        <taxon>Dikarya</taxon>
        <taxon>Ascomycota</taxon>
        <taxon>Pezizomycotina</taxon>
        <taxon>Dothideomycetes</taxon>
        <taxon>Dothideomycetes incertae sedis</taxon>
        <taxon>Zopfiaceae</taxon>
        <taxon>Zopfia</taxon>
    </lineage>
</organism>
<comment type="cofactor">
    <cofactor evidence="1 5">
        <name>heme</name>
        <dbReference type="ChEBI" id="CHEBI:30413"/>
    </cofactor>
</comment>
<sequence>MALSSLLFKAFGLGTILLLSQYILAYLSSPIKKLPGPFLAKLSHLWRFFNHYSRQHIETQRRLHEKYGDAVQIGPNTVSLSDASLVKTIYSTRGTFLKSDYYTINDALQNGHIIQNIFSTRSNEFHSKQLKPVQKLYTFQSAIKLEPLMNNTLQALCLQLETRFMEGANAGKTCNIANWISYFTWDFLSDMTFSKRMGFMEQGKDVGNMISTAEDVMRYFSVVGQIPVLDKLLGKNPYLPYKFPDFAVAAGFCAQQFMARMQNLEQYKEKDFMNGFLAAKKEHPELVDDNTVIGYLIINILGGADTTAIVIKAIVYWILKNPAVKVKLVAELTSAKLLFPATYAAVEQLPYLDACIKEGLRIHPVVGHILERVVPSFGLRLSDGTVLPPGTIVGINPWVLTRNKDIYGERPDDFVPERWLKKDGEDAGAYEARLRKMTDADMAFGNGNRTCLGRPLALVELYKVTATLFRKYQMDLEDQTKEWELHKQWFVWPHNIKIKMSPLKL</sequence>
<dbReference type="InterPro" id="IPR050121">
    <property type="entry name" value="Cytochrome_P450_monoxygenase"/>
</dbReference>
<dbReference type="SUPFAM" id="SSF48264">
    <property type="entry name" value="Cytochrome P450"/>
    <property type="match status" value="1"/>
</dbReference>
<comment type="similarity">
    <text evidence="2 6">Belongs to the cytochrome P450 family.</text>
</comment>
<evidence type="ECO:0000256" key="6">
    <source>
        <dbReference type="RuleBase" id="RU000461"/>
    </source>
</evidence>
<gene>
    <name evidence="7" type="ORF">K469DRAFT_641544</name>
</gene>
<keyword evidence="4 5" id="KW-0408">Iron</keyword>
<name>A0A6A6DI53_9PEZI</name>
<keyword evidence="6" id="KW-0503">Monooxygenase</keyword>
<dbReference type="PROSITE" id="PS00086">
    <property type="entry name" value="CYTOCHROME_P450"/>
    <property type="match status" value="1"/>
</dbReference>
<evidence type="ECO:0000313" key="8">
    <source>
        <dbReference type="Proteomes" id="UP000800200"/>
    </source>
</evidence>
<keyword evidence="6" id="KW-0560">Oxidoreductase</keyword>